<evidence type="ECO:0000256" key="1">
    <source>
        <dbReference type="SAM" id="SignalP"/>
    </source>
</evidence>
<dbReference type="InterPro" id="IPR006601">
    <property type="entry name" value="Uncharacterised_DM11_DROME"/>
</dbReference>
<dbReference type="OMA" id="ERSEWIP"/>
<evidence type="ECO:0000313" key="3">
    <source>
        <dbReference type="Proteomes" id="UP000001070"/>
    </source>
</evidence>
<dbReference type="OrthoDB" id="7912743at2759"/>
<feature type="chain" id="PRO_5002812476" evidence="1">
    <location>
        <begin position="31"/>
        <end position="203"/>
    </location>
</feature>
<dbReference type="PhylomeDB" id="B4JN52"/>
<dbReference type="EMBL" id="CH916371">
    <property type="protein sequence ID" value="EDV92145.1"/>
    <property type="molecule type" value="Genomic_DNA"/>
</dbReference>
<name>B4JN52_DROGR</name>
<dbReference type="eggNOG" id="ENOG502T93W">
    <property type="taxonomic scope" value="Eukaryota"/>
</dbReference>
<reference evidence="2 3" key="1">
    <citation type="journal article" date="2007" name="Nature">
        <title>Evolution of genes and genomes on the Drosophila phylogeny.</title>
        <authorList>
            <consortium name="Drosophila 12 Genomes Consortium"/>
            <person name="Clark A.G."/>
            <person name="Eisen M.B."/>
            <person name="Smith D.R."/>
            <person name="Bergman C.M."/>
            <person name="Oliver B."/>
            <person name="Markow T.A."/>
            <person name="Kaufman T.C."/>
            <person name="Kellis M."/>
            <person name="Gelbart W."/>
            <person name="Iyer V.N."/>
            <person name="Pollard D.A."/>
            <person name="Sackton T.B."/>
            <person name="Larracuente A.M."/>
            <person name="Singh N.D."/>
            <person name="Abad J.P."/>
            <person name="Abt D.N."/>
            <person name="Adryan B."/>
            <person name="Aguade M."/>
            <person name="Akashi H."/>
            <person name="Anderson W.W."/>
            <person name="Aquadro C.F."/>
            <person name="Ardell D.H."/>
            <person name="Arguello R."/>
            <person name="Artieri C.G."/>
            <person name="Barbash D.A."/>
            <person name="Barker D."/>
            <person name="Barsanti P."/>
            <person name="Batterham P."/>
            <person name="Batzoglou S."/>
            <person name="Begun D."/>
            <person name="Bhutkar A."/>
            <person name="Blanco E."/>
            <person name="Bosak S.A."/>
            <person name="Bradley R.K."/>
            <person name="Brand A.D."/>
            <person name="Brent M.R."/>
            <person name="Brooks A.N."/>
            <person name="Brown R.H."/>
            <person name="Butlin R.K."/>
            <person name="Caggese C."/>
            <person name="Calvi B.R."/>
            <person name="Bernardo de Carvalho A."/>
            <person name="Caspi A."/>
            <person name="Castrezana S."/>
            <person name="Celniker S.E."/>
            <person name="Chang J.L."/>
            <person name="Chapple C."/>
            <person name="Chatterji S."/>
            <person name="Chinwalla A."/>
            <person name="Civetta A."/>
            <person name="Clifton S.W."/>
            <person name="Comeron J.M."/>
            <person name="Costello J.C."/>
            <person name="Coyne J.A."/>
            <person name="Daub J."/>
            <person name="David R.G."/>
            <person name="Delcher A.L."/>
            <person name="Delehaunty K."/>
            <person name="Do C.B."/>
            <person name="Ebling H."/>
            <person name="Edwards K."/>
            <person name="Eickbush T."/>
            <person name="Evans J.D."/>
            <person name="Filipski A."/>
            <person name="Findeiss S."/>
            <person name="Freyhult E."/>
            <person name="Fulton L."/>
            <person name="Fulton R."/>
            <person name="Garcia A.C."/>
            <person name="Gardiner A."/>
            <person name="Garfield D.A."/>
            <person name="Garvin B.E."/>
            <person name="Gibson G."/>
            <person name="Gilbert D."/>
            <person name="Gnerre S."/>
            <person name="Godfrey J."/>
            <person name="Good R."/>
            <person name="Gotea V."/>
            <person name="Gravely B."/>
            <person name="Greenberg A.J."/>
            <person name="Griffiths-Jones S."/>
            <person name="Gross S."/>
            <person name="Guigo R."/>
            <person name="Gustafson E.A."/>
            <person name="Haerty W."/>
            <person name="Hahn M.W."/>
            <person name="Halligan D.L."/>
            <person name="Halpern A.L."/>
            <person name="Halter G.M."/>
            <person name="Han M.V."/>
            <person name="Heger A."/>
            <person name="Hillier L."/>
            <person name="Hinrichs A.S."/>
            <person name="Holmes I."/>
            <person name="Hoskins R.A."/>
            <person name="Hubisz M.J."/>
            <person name="Hultmark D."/>
            <person name="Huntley M.A."/>
            <person name="Jaffe D.B."/>
            <person name="Jagadeeshan S."/>
            <person name="Jeck W.R."/>
            <person name="Johnson J."/>
            <person name="Jones C.D."/>
            <person name="Jordan W.C."/>
            <person name="Karpen G.H."/>
            <person name="Kataoka E."/>
            <person name="Keightley P.D."/>
            <person name="Kheradpour P."/>
            <person name="Kirkness E.F."/>
            <person name="Koerich L.B."/>
            <person name="Kristiansen K."/>
            <person name="Kudrna D."/>
            <person name="Kulathinal R.J."/>
            <person name="Kumar S."/>
            <person name="Kwok R."/>
            <person name="Lander E."/>
            <person name="Langley C.H."/>
            <person name="Lapoint R."/>
            <person name="Lazzaro B.P."/>
            <person name="Lee S.J."/>
            <person name="Levesque L."/>
            <person name="Li R."/>
            <person name="Lin C.F."/>
            <person name="Lin M.F."/>
            <person name="Lindblad-Toh K."/>
            <person name="Llopart A."/>
            <person name="Long M."/>
            <person name="Low L."/>
            <person name="Lozovsky E."/>
            <person name="Lu J."/>
            <person name="Luo M."/>
            <person name="Machado C.A."/>
            <person name="Makalowski W."/>
            <person name="Marzo M."/>
            <person name="Matsuda M."/>
            <person name="Matzkin L."/>
            <person name="McAllister B."/>
            <person name="McBride C.S."/>
            <person name="McKernan B."/>
            <person name="McKernan K."/>
            <person name="Mendez-Lago M."/>
            <person name="Minx P."/>
            <person name="Mollenhauer M.U."/>
            <person name="Montooth K."/>
            <person name="Mount S.M."/>
            <person name="Mu X."/>
            <person name="Myers E."/>
            <person name="Negre B."/>
            <person name="Newfeld S."/>
            <person name="Nielsen R."/>
            <person name="Noor M.A."/>
            <person name="O'Grady P."/>
            <person name="Pachter L."/>
            <person name="Papaceit M."/>
            <person name="Parisi M.J."/>
            <person name="Parisi M."/>
            <person name="Parts L."/>
            <person name="Pedersen J.S."/>
            <person name="Pesole G."/>
            <person name="Phillippy A.M."/>
            <person name="Ponting C.P."/>
            <person name="Pop M."/>
            <person name="Porcelli D."/>
            <person name="Powell J.R."/>
            <person name="Prohaska S."/>
            <person name="Pruitt K."/>
            <person name="Puig M."/>
            <person name="Quesneville H."/>
            <person name="Ram K.R."/>
            <person name="Rand D."/>
            <person name="Rasmussen M.D."/>
            <person name="Reed L.K."/>
            <person name="Reenan R."/>
            <person name="Reily A."/>
            <person name="Remington K.A."/>
            <person name="Rieger T.T."/>
            <person name="Ritchie M.G."/>
            <person name="Robin C."/>
            <person name="Rogers Y.H."/>
            <person name="Rohde C."/>
            <person name="Rozas J."/>
            <person name="Rubenfield M.J."/>
            <person name="Ruiz A."/>
            <person name="Russo S."/>
            <person name="Salzberg S.L."/>
            <person name="Sanchez-Gracia A."/>
            <person name="Saranga D.J."/>
            <person name="Sato H."/>
            <person name="Schaeffer S.W."/>
            <person name="Schatz M.C."/>
            <person name="Schlenke T."/>
            <person name="Schwartz R."/>
            <person name="Segarra C."/>
            <person name="Singh R.S."/>
            <person name="Sirot L."/>
            <person name="Sirota M."/>
            <person name="Sisneros N.B."/>
            <person name="Smith C.D."/>
            <person name="Smith T.F."/>
            <person name="Spieth J."/>
            <person name="Stage D.E."/>
            <person name="Stark A."/>
            <person name="Stephan W."/>
            <person name="Strausberg R.L."/>
            <person name="Strempel S."/>
            <person name="Sturgill D."/>
            <person name="Sutton G."/>
            <person name="Sutton G.G."/>
            <person name="Tao W."/>
            <person name="Teichmann S."/>
            <person name="Tobari Y.N."/>
            <person name="Tomimura Y."/>
            <person name="Tsolas J.M."/>
            <person name="Valente V.L."/>
            <person name="Venter E."/>
            <person name="Venter J.C."/>
            <person name="Vicario S."/>
            <person name="Vieira F.G."/>
            <person name="Vilella A.J."/>
            <person name="Villasante A."/>
            <person name="Walenz B."/>
            <person name="Wang J."/>
            <person name="Wasserman M."/>
            <person name="Watts T."/>
            <person name="Wilson D."/>
            <person name="Wilson R.K."/>
            <person name="Wing R.A."/>
            <person name="Wolfner M.F."/>
            <person name="Wong A."/>
            <person name="Wong G.K."/>
            <person name="Wu C.I."/>
            <person name="Wu G."/>
            <person name="Yamamoto D."/>
            <person name="Yang H.P."/>
            <person name="Yang S.P."/>
            <person name="Yorke J.A."/>
            <person name="Yoshida K."/>
            <person name="Zdobnov E."/>
            <person name="Zhang P."/>
            <person name="Zhang Y."/>
            <person name="Zimin A.V."/>
            <person name="Baldwin J."/>
            <person name="Abdouelleil A."/>
            <person name="Abdulkadir J."/>
            <person name="Abebe A."/>
            <person name="Abera B."/>
            <person name="Abreu J."/>
            <person name="Acer S.C."/>
            <person name="Aftuck L."/>
            <person name="Alexander A."/>
            <person name="An P."/>
            <person name="Anderson E."/>
            <person name="Anderson S."/>
            <person name="Arachi H."/>
            <person name="Azer M."/>
            <person name="Bachantsang P."/>
            <person name="Barry A."/>
            <person name="Bayul T."/>
            <person name="Berlin A."/>
            <person name="Bessette D."/>
            <person name="Bloom T."/>
            <person name="Blye J."/>
            <person name="Boguslavskiy L."/>
            <person name="Bonnet C."/>
            <person name="Boukhgalter B."/>
            <person name="Bourzgui I."/>
            <person name="Brown A."/>
            <person name="Cahill P."/>
            <person name="Channer S."/>
            <person name="Cheshatsang Y."/>
            <person name="Chuda L."/>
            <person name="Citroen M."/>
            <person name="Collymore A."/>
            <person name="Cooke P."/>
            <person name="Costello M."/>
            <person name="D'Aco K."/>
            <person name="Daza R."/>
            <person name="De Haan G."/>
            <person name="DeGray S."/>
            <person name="DeMaso C."/>
            <person name="Dhargay N."/>
            <person name="Dooley K."/>
            <person name="Dooley E."/>
            <person name="Doricent M."/>
            <person name="Dorje P."/>
            <person name="Dorjee K."/>
            <person name="Dupes A."/>
            <person name="Elong R."/>
            <person name="Falk J."/>
            <person name="Farina A."/>
            <person name="Faro S."/>
            <person name="Ferguson D."/>
            <person name="Fisher S."/>
            <person name="Foley C.D."/>
            <person name="Franke A."/>
            <person name="Friedrich D."/>
            <person name="Gadbois L."/>
            <person name="Gearin G."/>
            <person name="Gearin C.R."/>
            <person name="Giannoukos G."/>
            <person name="Goode T."/>
            <person name="Graham J."/>
            <person name="Grandbois E."/>
            <person name="Grewal S."/>
            <person name="Gyaltsen K."/>
            <person name="Hafez N."/>
            <person name="Hagos B."/>
            <person name="Hall J."/>
            <person name="Henson C."/>
            <person name="Hollinger A."/>
            <person name="Honan T."/>
            <person name="Huard M.D."/>
            <person name="Hughes L."/>
            <person name="Hurhula B."/>
            <person name="Husby M.E."/>
            <person name="Kamat A."/>
            <person name="Kanga B."/>
            <person name="Kashin S."/>
            <person name="Khazanovich D."/>
            <person name="Kisner P."/>
            <person name="Lance K."/>
            <person name="Lara M."/>
            <person name="Lee W."/>
            <person name="Lennon N."/>
            <person name="Letendre F."/>
            <person name="LeVine R."/>
            <person name="Lipovsky A."/>
            <person name="Liu X."/>
            <person name="Liu J."/>
            <person name="Liu S."/>
            <person name="Lokyitsang T."/>
            <person name="Lokyitsang Y."/>
            <person name="Lubonja R."/>
            <person name="Lui A."/>
            <person name="MacDonald P."/>
            <person name="Magnisalis V."/>
            <person name="Maru K."/>
            <person name="Matthews C."/>
            <person name="McCusker W."/>
            <person name="McDonough S."/>
            <person name="Mehta T."/>
            <person name="Meldrim J."/>
            <person name="Meneus L."/>
            <person name="Mihai O."/>
            <person name="Mihalev A."/>
            <person name="Mihova T."/>
            <person name="Mittelman R."/>
            <person name="Mlenga V."/>
            <person name="Montmayeur A."/>
            <person name="Mulrain L."/>
            <person name="Navidi A."/>
            <person name="Naylor J."/>
            <person name="Negash T."/>
            <person name="Nguyen T."/>
            <person name="Nguyen N."/>
            <person name="Nicol R."/>
            <person name="Norbu C."/>
            <person name="Norbu N."/>
            <person name="Novod N."/>
            <person name="O'Neill B."/>
            <person name="Osman S."/>
            <person name="Markiewicz E."/>
            <person name="Oyono O.L."/>
            <person name="Patti C."/>
            <person name="Phunkhang P."/>
            <person name="Pierre F."/>
            <person name="Priest M."/>
            <person name="Raghuraman S."/>
            <person name="Rege F."/>
            <person name="Reyes R."/>
            <person name="Rise C."/>
            <person name="Rogov P."/>
            <person name="Ross K."/>
            <person name="Ryan E."/>
            <person name="Settipalli S."/>
            <person name="Shea T."/>
            <person name="Sherpa N."/>
            <person name="Shi L."/>
            <person name="Shih D."/>
            <person name="Sparrow T."/>
            <person name="Spaulding J."/>
            <person name="Stalker J."/>
            <person name="Stange-Thomann N."/>
            <person name="Stavropoulos S."/>
            <person name="Stone C."/>
            <person name="Strader C."/>
            <person name="Tesfaye S."/>
            <person name="Thomson T."/>
            <person name="Thoulutsang Y."/>
            <person name="Thoulutsang D."/>
            <person name="Topham K."/>
            <person name="Topping I."/>
            <person name="Tsamla T."/>
            <person name="Vassiliev H."/>
            <person name="Vo A."/>
            <person name="Wangchuk T."/>
            <person name="Wangdi T."/>
            <person name="Weiand M."/>
            <person name="Wilkinson J."/>
            <person name="Wilson A."/>
            <person name="Yadav S."/>
            <person name="Young G."/>
            <person name="Yu Q."/>
            <person name="Zembek L."/>
            <person name="Zhong D."/>
            <person name="Zimmer A."/>
            <person name="Zwirko Z."/>
            <person name="Jaffe D.B."/>
            <person name="Alvarez P."/>
            <person name="Brockman W."/>
            <person name="Butler J."/>
            <person name="Chin C."/>
            <person name="Gnerre S."/>
            <person name="Grabherr M."/>
            <person name="Kleber M."/>
            <person name="Mauceli E."/>
            <person name="MacCallum I."/>
        </authorList>
    </citation>
    <scope>NUCLEOTIDE SEQUENCE [LARGE SCALE GENOMIC DNA]</scope>
    <source>
        <strain evidence="3">Tucson 15287-2541.00</strain>
    </source>
</reference>
<keyword evidence="3" id="KW-1185">Reference proteome</keyword>
<proteinExistence type="predicted"/>
<dbReference type="SMART" id="SM00675">
    <property type="entry name" value="DM11"/>
    <property type="match status" value="1"/>
</dbReference>
<dbReference type="Proteomes" id="UP000001070">
    <property type="component" value="Unassembled WGS sequence"/>
</dbReference>
<organism evidence="3">
    <name type="scientific">Drosophila grimshawi</name>
    <name type="common">Hawaiian fruit fly</name>
    <name type="synonym">Idiomyia grimshawi</name>
    <dbReference type="NCBI Taxonomy" id="7222"/>
    <lineage>
        <taxon>Eukaryota</taxon>
        <taxon>Metazoa</taxon>
        <taxon>Ecdysozoa</taxon>
        <taxon>Arthropoda</taxon>
        <taxon>Hexapoda</taxon>
        <taxon>Insecta</taxon>
        <taxon>Pterygota</taxon>
        <taxon>Neoptera</taxon>
        <taxon>Endopterygota</taxon>
        <taxon>Diptera</taxon>
        <taxon>Brachycera</taxon>
        <taxon>Muscomorpha</taxon>
        <taxon>Ephydroidea</taxon>
        <taxon>Drosophilidae</taxon>
        <taxon>Drosophila</taxon>
        <taxon>Hawaiian Drosophila</taxon>
    </lineage>
</organism>
<dbReference type="InParanoid" id="B4JN52"/>
<accession>B4JN52</accession>
<sequence>MLRLPFIVLLPALPLPLLLLLLMPLRGANSATYGVTFDERIFQSCSRNEDKGNVPISDLVDTSEVTIVLENDYETFHFSGDIIIKKQLPNVPIKVHVEIYHLDRGEWVPTVAALKRDDFCKSLKDRIEPWHLYYISQIPKDQRTCPPHIGQVYKLRNVTNRMTVKHMPYWNVDGDLKAVMHFSAGDIKICAVMYFTVTLISKI</sequence>
<keyword evidence="1" id="KW-0732">Signal</keyword>
<evidence type="ECO:0000313" key="2">
    <source>
        <dbReference type="EMBL" id="EDV92145.1"/>
    </source>
</evidence>
<dbReference type="AlphaFoldDB" id="B4JN52"/>
<protein>
    <submittedName>
        <fullName evidence="2">GH24748</fullName>
    </submittedName>
</protein>
<dbReference type="HOGENOM" id="CLU_113027_0_0_1"/>
<feature type="signal peptide" evidence="1">
    <location>
        <begin position="1"/>
        <end position="30"/>
    </location>
</feature>
<gene>
    <name evidence="2" type="primary">Dgri\GH24748</name>
    <name evidence="2" type="ORF">Dgri_GH24748</name>
</gene>